<evidence type="ECO:0000313" key="12">
    <source>
        <dbReference type="Proteomes" id="UP000279457"/>
    </source>
</evidence>
<evidence type="ECO:0000256" key="9">
    <source>
        <dbReference type="ARBA" id="ARBA00023136"/>
    </source>
</evidence>
<evidence type="ECO:0000313" key="11">
    <source>
        <dbReference type="EMBL" id="RQM37064.1"/>
    </source>
</evidence>
<name>A0A3N6RVS6_9GAMM</name>
<evidence type="ECO:0000256" key="7">
    <source>
        <dbReference type="ARBA" id="ARBA00022692"/>
    </source>
</evidence>
<evidence type="ECO:0000256" key="2">
    <source>
        <dbReference type="ARBA" id="ARBA00011084"/>
    </source>
</evidence>
<evidence type="ECO:0000256" key="5">
    <source>
        <dbReference type="ARBA" id="ARBA00022481"/>
    </source>
</evidence>
<keyword evidence="6" id="KW-0997">Cell inner membrane</keyword>
<evidence type="ECO:0000256" key="4">
    <source>
        <dbReference type="ARBA" id="ARBA00022475"/>
    </source>
</evidence>
<proteinExistence type="inferred from homology"/>
<keyword evidence="7 10" id="KW-0812">Transmembrane</keyword>
<dbReference type="Gene3D" id="3.10.610.10">
    <property type="entry name" value="GSPII I/J protein-like"/>
    <property type="match status" value="1"/>
</dbReference>
<dbReference type="OrthoDB" id="9794345at2"/>
<organism evidence="11 12">
    <name type="scientific">Erwinia psidii</name>
    <dbReference type="NCBI Taxonomy" id="69224"/>
    <lineage>
        <taxon>Bacteria</taxon>
        <taxon>Pseudomonadati</taxon>
        <taxon>Pseudomonadota</taxon>
        <taxon>Gammaproteobacteria</taxon>
        <taxon>Enterobacterales</taxon>
        <taxon>Erwiniaceae</taxon>
        <taxon>Erwinia</taxon>
    </lineage>
</organism>
<dbReference type="Pfam" id="PF11612">
    <property type="entry name" value="T2SSJ"/>
    <property type="match status" value="1"/>
</dbReference>
<evidence type="ECO:0000256" key="8">
    <source>
        <dbReference type="ARBA" id="ARBA00022989"/>
    </source>
</evidence>
<comment type="subcellular location">
    <subcellularLocation>
        <location evidence="1">Cell inner membrane</location>
        <topology evidence="1">Single-pass membrane protein</topology>
    </subcellularLocation>
</comment>
<dbReference type="InterPro" id="IPR012902">
    <property type="entry name" value="N_methyl_site"/>
</dbReference>
<dbReference type="PROSITE" id="PS00409">
    <property type="entry name" value="PROKAR_NTER_METHYL"/>
    <property type="match status" value="1"/>
</dbReference>
<dbReference type="RefSeq" id="WP_124234183.1">
    <property type="nucleotide sequence ID" value="NZ_RHHM01000014.1"/>
</dbReference>
<evidence type="ECO:0000256" key="10">
    <source>
        <dbReference type="SAM" id="Phobius"/>
    </source>
</evidence>
<dbReference type="Pfam" id="PF07963">
    <property type="entry name" value="N_methyl"/>
    <property type="match status" value="1"/>
</dbReference>
<comment type="caution">
    <text evidence="11">The sequence shown here is derived from an EMBL/GenBank/DDBJ whole genome shotgun (WGS) entry which is preliminary data.</text>
</comment>
<dbReference type="InterPro" id="IPR010055">
    <property type="entry name" value="T2SS_protein-GspJ"/>
</dbReference>
<dbReference type="GO" id="GO:0005886">
    <property type="term" value="C:plasma membrane"/>
    <property type="evidence" value="ECO:0007669"/>
    <property type="project" value="UniProtKB-SubCell"/>
</dbReference>
<dbReference type="AlphaFoldDB" id="A0A3N6RVS6"/>
<evidence type="ECO:0000256" key="3">
    <source>
        <dbReference type="ARBA" id="ARBA00021539"/>
    </source>
</evidence>
<dbReference type="Proteomes" id="UP000279457">
    <property type="component" value="Unassembled WGS sequence"/>
</dbReference>
<dbReference type="PANTHER" id="PTHR39583">
    <property type="entry name" value="TYPE II SECRETION SYSTEM PROTEIN J-RELATED"/>
    <property type="match status" value="1"/>
</dbReference>
<dbReference type="NCBIfam" id="TIGR02532">
    <property type="entry name" value="IV_pilin_GFxxxE"/>
    <property type="match status" value="1"/>
</dbReference>
<dbReference type="SUPFAM" id="SSF54523">
    <property type="entry name" value="Pili subunits"/>
    <property type="match status" value="1"/>
</dbReference>
<evidence type="ECO:0000256" key="6">
    <source>
        <dbReference type="ARBA" id="ARBA00022519"/>
    </source>
</evidence>
<dbReference type="GO" id="GO:0015627">
    <property type="term" value="C:type II protein secretion system complex"/>
    <property type="evidence" value="ECO:0007669"/>
    <property type="project" value="InterPro"/>
</dbReference>
<feature type="transmembrane region" description="Helical" evidence="10">
    <location>
        <begin position="12"/>
        <end position="32"/>
    </location>
</feature>
<dbReference type="NCBIfam" id="TIGR01711">
    <property type="entry name" value="gspJ"/>
    <property type="match status" value="1"/>
</dbReference>
<dbReference type="InterPro" id="IPR045584">
    <property type="entry name" value="Pilin-like"/>
</dbReference>
<gene>
    <name evidence="11" type="primary">gspJ</name>
    <name evidence="11" type="ORF">EB241_16770</name>
</gene>
<keyword evidence="8 10" id="KW-1133">Transmembrane helix</keyword>
<sequence>MKKNNYKGFTLLEMMVALMIFSLIGLAGVQLIRGGLKNREQMREKSADFTQIQRTFTRFEQDFGQAVVRKKLRKVTKELPVEMSGKQHSDHISEVTLLRGNKFNPGGYLPRSSLEWVKWHVVDGKLMRGHAALTDNGEEAQQFTNEVLLDDVSAFHVTFADKRGWHENWSAQDTLPEAVAVSLVTAGSGALQRVVLVPGQG</sequence>
<comment type="similarity">
    <text evidence="2">Belongs to the GSP J family.</text>
</comment>
<evidence type="ECO:0000256" key="1">
    <source>
        <dbReference type="ARBA" id="ARBA00004377"/>
    </source>
</evidence>
<dbReference type="Gene3D" id="2.10.70.20">
    <property type="entry name" value="gspk-gspi-gspj complex like domains"/>
    <property type="match status" value="1"/>
</dbReference>
<keyword evidence="4" id="KW-1003">Cell membrane</keyword>
<dbReference type="GO" id="GO:0015628">
    <property type="term" value="P:protein secretion by the type II secretion system"/>
    <property type="evidence" value="ECO:0007669"/>
    <property type="project" value="InterPro"/>
</dbReference>
<protein>
    <recommendedName>
        <fullName evidence="3">Type II secretion system protein J</fullName>
    </recommendedName>
</protein>
<accession>A0A3N6RVS6</accession>
<reference evidence="11 12" key="1">
    <citation type="submission" date="2018-10" db="EMBL/GenBank/DDBJ databases">
        <title>Draft genome sequence for the type isolate of Erwinia psidii, agent causal of bacterial blight in guava (Psidium guajava) and wilt and die-back of Eucalyptus spp.</title>
        <authorList>
            <person name="Hermenegildo P.S."/>
            <person name="Santos S.A."/>
            <person name="Guimaraes L.M.S."/>
            <person name="Vidigal P.M.P."/>
            <person name="Pereira I.C."/>
            <person name="Badel J.L."/>
            <person name="Alfenas-Zerbini P."/>
            <person name="Ferreira M.A.S.V."/>
            <person name="Alfenas A.C."/>
        </authorList>
    </citation>
    <scope>NUCLEOTIDE SEQUENCE [LARGE SCALE GENOMIC DNA]</scope>
    <source>
        <strain evidence="11 12">IBSBF 435</strain>
    </source>
</reference>
<keyword evidence="12" id="KW-1185">Reference proteome</keyword>
<dbReference type="EMBL" id="RHHM01000014">
    <property type="protein sequence ID" value="RQM37064.1"/>
    <property type="molecule type" value="Genomic_DNA"/>
</dbReference>
<keyword evidence="5" id="KW-0488">Methylation</keyword>
<dbReference type="InterPro" id="IPR051621">
    <property type="entry name" value="T2SS_protein_J"/>
</dbReference>
<keyword evidence="9 10" id="KW-0472">Membrane</keyword>
<dbReference type="PANTHER" id="PTHR39583:SF2">
    <property type="entry name" value="TYPE II SECRETION SYSTEM PROTEIN J"/>
    <property type="match status" value="1"/>
</dbReference>